<evidence type="ECO:0000313" key="3">
    <source>
        <dbReference type="Proteomes" id="UP000501346"/>
    </source>
</evidence>
<feature type="region of interest" description="Disordered" evidence="1">
    <location>
        <begin position="82"/>
        <end position="108"/>
    </location>
</feature>
<feature type="region of interest" description="Disordered" evidence="1">
    <location>
        <begin position="155"/>
        <end position="179"/>
    </location>
</feature>
<feature type="compositionally biased region" description="Polar residues" evidence="1">
    <location>
        <begin position="82"/>
        <end position="101"/>
    </location>
</feature>
<proteinExistence type="predicted"/>
<dbReference type="OrthoDB" id="4076003at2759"/>
<evidence type="ECO:0000313" key="2">
    <source>
        <dbReference type="EMBL" id="QID78136.1"/>
    </source>
</evidence>
<organism evidence="2 3">
    <name type="scientific">Saccharomyces pastorianus</name>
    <name type="common">Lager yeast</name>
    <name type="synonym">Saccharomyces cerevisiae x Saccharomyces eubayanus</name>
    <dbReference type="NCBI Taxonomy" id="27292"/>
    <lineage>
        <taxon>Eukaryota</taxon>
        <taxon>Fungi</taxon>
        <taxon>Dikarya</taxon>
        <taxon>Ascomycota</taxon>
        <taxon>Saccharomycotina</taxon>
        <taxon>Saccharomycetes</taxon>
        <taxon>Saccharomycetales</taxon>
        <taxon>Saccharomycetaceae</taxon>
        <taxon>Saccharomyces</taxon>
    </lineage>
</organism>
<protein>
    <submittedName>
        <fullName evidence="2">Uncharacterized protein</fullName>
    </submittedName>
</protein>
<name>A0A6C1DM15_SACPS</name>
<dbReference type="AlphaFoldDB" id="A0A6C1DM15"/>
<accession>A0A6C1DM15</accession>
<keyword evidence="3" id="KW-1185">Reference proteome</keyword>
<sequence length="524" mass="60453">MEKDQIHPRVLESVDTNSLSLLSSNTSSNMNSNTNNKLSIIASDISTGSVLSRPLTPPVVQDIENNSMLQWQFEKKEFIFDSNSTPSKQAKPLQRTSPYQGNSQSENQNQQLLNVRKRRSQLIGAKPKIPSKLYQSVSKLDLIDDKSFTSLPIAPPCNIETNEDDSGNNEYNNNKKRPRLNPVNELRVHNNKRNRYVSYGPSLDTKNYELTENTSQDIPPLVLVEDYIPYTQSKSTKKMVSISDLKSKLSKRRDNHIPLRVKNSYSEINKETNRNSFEPNSLTLIPHILRNTEENRDESNNPLDFIKEEIEISDISIPNSIENMVVNLVNIPSSNKSYDDLYLSELNVHSQLRKCVICEKALYEISSRLLNSGYYKEIVCEQCTVRYEEAAKIFENCEFESSMDESNLSSGTFSDLENSAEPFHLSTDVPKKINRHIEDNKIDLKKETSKKKDSFSKELIERLQLQLLENDKSIKHHFNKDAMGSKSMNWFLEARRKLKWKWRINGLLPHFLRNQNSDRLNFQP</sequence>
<dbReference type="EMBL" id="CP048984">
    <property type="protein sequence ID" value="QID78136.1"/>
    <property type="molecule type" value="Genomic_DNA"/>
</dbReference>
<reference evidence="2 3" key="1">
    <citation type="journal article" date="2019" name="BMC Genomics">
        <title>Chromosome level assembly and comparative genome analysis confirm lager-brewing yeasts originated from a single hybridization.</title>
        <authorList>
            <person name="Salazar A.N."/>
            <person name="Gorter de Vries A.R."/>
            <person name="van den Broek M."/>
            <person name="Brouwers N."/>
            <person name="de la Torre Cortes P."/>
            <person name="Kuijpers N.G.A."/>
            <person name="Daran J.G."/>
            <person name="Abeel T."/>
        </authorList>
    </citation>
    <scope>NUCLEOTIDE SEQUENCE [LARGE SCALE GENOMIC DNA]</scope>
    <source>
        <strain evidence="2 3">CBS 1483</strain>
    </source>
</reference>
<evidence type="ECO:0000256" key="1">
    <source>
        <dbReference type="SAM" id="MobiDB-lite"/>
    </source>
</evidence>
<dbReference type="Proteomes" id="UP000501346">
    <property type="component" value="Chromosome ScII"/>
</dbReference>
<gene>
    <name evidence="2" type="ORF">GRS66_000339</name>
</gene>